<sequence length="110" mass="13066">MTKDLHPENVSEKVWKQLTRLEIQSLQLMNHINDNSTLKNGLFVAYAEYMQQCKYIKEEEESYAIIRAIFTYKYNDGLINAFIWIDWLKNIERSEVGIPRVKLNGIKKIQ</sequence>
<accession>A0ABN7UQN3</accession>
<protein>
    <submittedName>
        <fullName evidence="1">4519_t:CDS:1</fullName>
    </submittedName>
</protein>
<proteinExistence type="predicted"/>
<dbReference type="Proteomes" id="UP000789901">
    <property type="component" value="Unassembled WGS sequence"/>
</dbReference>
<evidence type="ECO:0000313" key="1">
    <source>
        <dbReference type="EMBL" id="CAG8654025.1"/>
    </source>
</evidence>
<gene>
    <name evidence="1" type="ORF">GMARGA_LOCUS9509</name>
</gene>
<keyword evidence="2" id="KW-1185">Reference proteome</keyword>
<organism evidence="1 2">
    <name type="scientific">Gigaspora margarita</name>
    <dbReference type="NCBI Taxonomy" id="4874"/>
    <lineage>
        <taxon>Eukaryota</taxon>
        <taxon>Fungi</taxon>
        <taxon>Fungi incertae sedis</taxon>
        <taxon>Mucoromycota</taxon>
        <taxon>Glomeromycotina</taxon>
        <taxon>Glomeromycetes</taxon>
        <taxon>Diversisporales</taxon>
        <taxon>Gigasporaceae</taxon>
        <taxon>Gigaspora</taxon>
    </lineage>
</organism>
<name>A0ABN7UQN3_GIGMA</name>
<evidence type="ECO:0000313" key="2">
    <source>
        <dbReference type="Proteomes" id="UP000789901"/>
    </source>
</evidence>
<comment type="caution">
    <text evidence="1">The sequence shown here is derived from an EMBL/GenBank/DDBJ whole genome shotgun (WGS) entry which is preliminary data.</text>
</comment>
<reference evidence="1 2" key="1">
    <citation type="submission" date="2021-06" db="EMBL/GenBank/DDBJ databases">
        <authorList>
            <person name="Kallberg Y."/>
            <person name="Tangrot J."/>
            <person name="Rosling A."/>
        </authorList>
    </citation>
    <scope>NUCLEOTIDE SEQUENCE [LARGE SCALE GENOMIC DNA]</scope>
    <source>
        <strain evidence="1 2">120-4 pot B 10/14</strain>
    </source>
</reference>
<dbReference type="EMBL" id="CAJVQB010005139">
    <property type="protein sequence ID" value="CAG8654025.1"/>
    <property type="molecule type" value="Genomic_DNA"/>
</dbReference>